<dbReference type="GO" id="GO:0042981">
    <property type="term" value="P:regulation of apoptotic process"/>
    <property type="evidence" value="ECO:0007669"/>
    <property type="project" value="InterPro"/>
</dbReference>
<evidence type="ECO:0000313" key="2">
    <source>
        <dbReference type="Proteomes" id="UP000887566"/>
    </source>
</evidence>
<dbReference type="Proteomes" id="UP000887566">
    <property type="component" value="Unplaced"/>
</dbReference>
<dbReference type="SUPFAM" id="SSF47986">
    <property type="entry name" value="DEATH domain"/>
    <property type="match status" value="1"/>
</dbReference>
<proteinExistence type="predicted"/>
<reference evidence="3" key="1">
    <citation type="submission" date="2022-11" db="UniProtKB">
        <authorList>
            <consortium name="WormBaseParasite"/>
        </authorList>
    </citation>
    <scope>IDENTIFICATION</scope>
</reference>
<dbReference type="PROSITE" id="PS50209">
    <property type="entry name" value="CARD"/>
    <property type="match status" value="1"/>
</dbReference>
<name>A0A914X361_9BILA</name>
<dbReference type="InterPro" id="IPR011029">
    <property type="entry name" value="DEATH-like_dom_sf"/>
</dbReference>
<keyword evidence="2" id="KW-1185">Reference proteome</keyword>
<evidence type="ECO:0000259" key="1">
    <source>
        <dbReference type="PROSITE" id="PS50209"/>
    </source>
</evidence>
<organism evidence="2 3">
    <name type="scientific">Plectus sambesii</name>
    <dbReference type="NCBI Taxonomy" id="2011161"/>
    <lineage>
        <taxon>Eukaryota</taxon>
        <taxon>Metazoa</taxon>
        <taxon>Ecdysozoa</taxon>
        <taxon>Nematoda</taxon>
        <taxon>Chromadorea</taxon>
        <taxon>Plectida</taxon>
        <taxon>Plectina</taxon>
        <taxon>Plectoidea</taxon>
        <taxon>Plectidae</taxon>
        <taxon>Plectus</taxon>
    </lineage>
</organism>
<dbReference type="Pfam" id="PF00619">
    <property type="entry name" value="CARD"/>
    <property type="match status" value="1"/>
</dbReference>
<feature type="domain" description="CARD" evidence="1">
    <location>
        <begin position="1"/>
        <end position="65"/>
    </location>
</feature>
<sequence length="163" mass="18360">MEAIERKAIKDSMDYICDNLGDVEALFPKLVSKGLINEDDEETITYERTSRKRVTKLMTILQKKNVNSAFFALLEIMIAEQKTFVAKKLYEVYMKQDGAIEMDLEEAEKILRKEGWKSSVTAFRFPKVIPPAAGFNSAPTTTGGVLNAPEVMETEVGDEVDNK</sequence>
<dbReference type="AlphaFoldDB" id="A0A914X361"/>
<dbReference type="WBParaSite" id="PSAMB.scaffold645size44629.g7619.t1">
    <property type="protein sequence ID" value="PSAMB.scaffold645size44629.g7619.t1"/>
    <property type="gene ID" value="PSAMB.scaffold645size44629.g7619"/>
</dbReference>
<dbReference type="InterPro" id="IPR001315">
    <property type="entry name" value="CARD"/>
</dbReference>
<accession>A0A914X361</accession>
<evidence type="ECO:0000313" key="3">
    <source>
        <dbReference type="WBParaSite" id="PSAMB.scaffold645size44629.g7619.t1"/>
    </source>
</evidence>
<protein>
    <submittedName>
        <fullName evidence="3">CARD domain-containing protein</fullName>
    </submittedName>
</protein>
<dbReference type="Gene3D" id="1.10.533.10">
    <property type="entry name" value="Death Domain, Fas"/>
    <property type="match status" value="1"/>
</dbReference>